<dbReference type="AlphaFoldDB" id="K5WL14"/>
<evidence type="ECO:0000313" key="2">
    <source>
        <dbReference type="EMBL" id="EKM59834.1"/>
    </source>
</evidence>
<dbReference type="GeneID" id="18914961"/>
<dbReference type="Gene3D" id="1.20.1050.10">
    <property type="match status" value="1"/>
</dbReference>
<dbReference type="Proteomes" id="UP000008370">
    <property type="component" value="Unassembled WGS sequence"/>
</dbReference>
<dbReference type="SUPFAM" id="SSF47616">
    <property type="entry name" value="GST C-terminal domain-like"/>
    <property type="match status" value="1"/>
</dbReference>
<dbReference type="OrthoDB" id="202840at2759"/>
<evidence type="ECO:0000259" key="1">
    <source>
        <dbReference type="PROSITE" id="PS50404"/>
    </source>
</evidence>
<dbReference type="InterPro" id="IPR004045">
    <property type="entry name" value="Glutathione_S-Trfase_N"/>
</dbReference>
<dbReference type="EMBL" id="JH930469">
    <property type="protein sequence ID" value="EKM59834.1"/>
    <property type="molecule type" value="Genomic_DNA"/>
</dbReference>
<dbReference type="HOGENOM" id="CLU_039745_1_0_1"/>
<dbReference type="Pfam" id="PF13417">
    <property type="entry name" value="GST_N_3"/>
    <property type="match status" value="1"/>
</dbReference>
<dbReference type="InterPro" id="IPR036249">
    <property type="entry name" value="Thioredoxin-like_sf"/>
</dbReference>
<dbReference type="SUPFAM" id="SSF52833">
    <property type="entry name" value="Thioredoxin-like"/>
    <property type="match status" value="1"/>
</dbReference>
<dbReference type="PROSITE" id="PS50404">
    <property type="entry name" value="GST_NTER"/>
    <property type="match status" value="1"/>
</dbReference>
<keyword evidence="3" id="KW-1185">Reference proteome</keyword>
<proteinExistence type="predicted"/>
<dbReference type="InterPro" id="IPR036282">
    <property type="entry name" value="Glutathione-S-Trfase_C_sf"/>
</dbReference>
<dbReference type="RefSeq" id="XP_007392387.1">
    <property type="nucleotide sequence ID" value="XM_007392325.1"/>
</dbReference>
<dbReference type="Pfam" id="PF25907">
    <property type="entry name" value="DUF7962"/>
    <property type="match status" value="1"/>
</dbReference>
<sequence length="335" mass="36834">MANTSVVLYHYDASPFSTKVKNMLLVKGIPHKLVAVPIQLPRPEITDLLGLTYRRIPIVAIGNDIYCGTDLIASVLERRFPSAAGYKPLFPPRAGGGRTDATLAKLLDRYWVGDALFSLLANSLPYAKFDAKFIEDRQQWRGGKIDAKALAEKQGHRSSAIASHLALIEEQLADGRQWLLDTESIGLVDVSAQVFFTWARLFKNLREIFSADAFPQTLAWIDRVAKHIKEAQKSNAATPEKLTAEDAAKLIASASHEDEKSVGFEAVEAARLSVKLGDMVSVCPTDSGKVPTIGRLLALNREESVVEIKGKAGIFRCHFPRLEFAVQPTQPTAKL</sequence>
<evidence type="ECO:0000313" key="3">
    <source>
        <dbReference type="Proteomes" id="UP000008370"/>
    </source>
</evidence>
<protein>
    <recommendedName>
        <fullName evidence="1">GST N-terminal domain-containing protein</fullName>
    </recommendedName>
</protein>
<organism evidence="2 3">
    <name type="scientific">Phanerochaete carnosa (strain HHB-10118-sp)</name>
    <name type="common">White-rot fungus</name>
    <name type="synonym">Peniophora carnosa</name>
    <dbReference type="NCBI Taxonomy" id="650164"/>
    <lineage>
        <taxon>Eukaryota</taxon>
        <taxon>Fungi</taxon>
        <taxon>Dikarya</taxon>
        <taxon>Basidiomycota</taxon>
        <taxon>Agaricomycotina</taxon>
        <taxon>Agaricomycetes</taxon>
        <taxon>Polyporales</taxon>
        <taxon>Phanerochaetaceae</taxon>
        <taxon>Phanerochaete</taxon>
    </lineage>
</organism>
<dbReference type="InterPro" id="IPR058268">
    <property type="entry name" value="DUF7962"/>
</dbReference>
<reference evidence="2 3" key="1">
    <citation type="journal article" date="2012" name="BMC Genomics">
        <title>Comparative genomics of the white-rot fungi, Phanerochaete carnosa and P. chrysosporium, to elucidate the genetic basis of the distinct wood types they colonize.</title>
        <authorList>
            <person name="Suzuki H."/>
            <person name="MacDonald J."/>
            <person name="Syed K."/>
            <person name="Salamov A."/>
            <person name="Hori C."/>
            <person name="Aerts A."/>
            <person name="Henrissat B."/>
            <person name="Wiebenga A."/>
            <person name="vanKuyk P.A."/>
            <person name="Barry K."/>
            <person name="Lindquist E."/>
            <person name="LaButti K."/>
            <person name="Lapidus A."/>
            <person name="Lucas S."/>
            <person name="Coutinho P."/>
            <person name="Gong Y."/>
            <person name="Samejima M."/>
            <person name="Mahadevan R."/>
            <person name="Abou-Zaid M."/>
            <person name="de Vries R.P."/>
            <person name="Igarashi K."/>
            <person name="Yadav J.S."/>
            <person name="Grigoriev I.V."/>
            <person name="Master E.R."/>
        </authorList>
    </citation>
    <scope>NUCLEOTIDE SEQUENCE [LARGE SCALE GENOMIC DNA]</scope>
    <source>
        <strain evidence="2 3">HHB-10118-sp</strain>
    </source>
</reference>
<feature type="domain" description="GST N-terminal" evidence="1">
    <location>
        <begin position="4"/>
        <end position="84"/>
    </location>
</feature>
<accession>K5WL14</accession>
<dbReference type="InParanoid" id="K5WL14"/>
<dbReference type="Gene3D" id="3.40.30.110">
    <property type="match status" value="1"/>
</dbReference>
<name>K5WL14_PHACS</name>
<dbReference type="KEGG" id="pco:PHACADRAFT_250570"/>
<gene>
    <name evidence="2" type="ORF">PHACADRAFT_250570</name>
</gene>